<dbReference type="FunFam" id="3.40.50.1820:FF:000057">
    <property type="entry name" value="Lipase"/>
    <property type="match status" value="1"/>
</dbReference>
<feature type="signal peptide" evidence="9">
    <location>
        <begin position="1"/>
        <end position="20"/>
    </location>
</feature>
<evidence type="ECO:0000256" key="6">
    <source>
        <dbReference type="ARBA" id="ARBA00023180"/>
    </source>
</evidence>
<keyword evidence="5" id="KW-0443">Lipid metabolism</keyword>
<dbReference type="EMBL" id="CH940649">
    <property type="protein sequence ID" value="EDW64194.1"/>
    <property type="molecule type" value="Genomic_DNA"/>
</dbReference>
<dbReference type="FunCoup" id="B4LUK8">
    <property type="interactions" value="15"/>
</dbReference>
<evidence type="ECO:0000256" key="2">
    <source>
        <dbReference type="ARBA" id="ARBA00022729"/>
    </source>
</evidence>
<dbReference type="Pfam" id="PF00561">
    <property type="entry name" value="Abhydrolase_1"/>
    <property type="match status" value="1"/>
</dbReference>
<dbReference type="PIRSF" id="PIRSF000862">
    <property type="entry name" value="Steryl_ester_lip"/>
    <property type="match status" value="1"/>
</dbReference>
<dbReference type="EMBL" id="CH940649">
    <property type="protein sequence ID" value="KRF81488.1"/>
    <property type="molecule type" value="Genomic_DNA"/>
</dbReference>
<dbReference type="InterPro" id="IPR029058">
    <property type="entry name" value="AB_hydrolase_fold"/>
</dbReference>
<dbReference type="Gene3D" id="3.40.50.1820">
    <property type="entry name" value="alpha/beta hydrolase"/>
    <property type="match status" value="1"/>
</dbReference>
<feature type="domain" description="AB hydrolase-1" evidence="10">
    <location>
        <begin position="73"/>
        <end position="376"/>
    </location>
</feature>
<reference evidence="11 12" key="1">
    <citation type="journal article" date="2007" name="Nature">
        <title>Evolution of genes and genomes on the Drosophila phylogeny.</title>
        <authorList>
            <consortium name="Drosophila 12 Genomes Consortium"/>
            <person name="Clark A.G."/>
            <person name="Eisen M.B."/>
            <person name="Smith D.R."/>
            <person name="Bergman C.M."/>
            <person name="Oliver B."/>
            <person name="Markow T.A."/>
            <person name="Kaufman T.C."/>
            <person name="Kellis M."/>
            <person name="Gelbart W."/>
            <person name="Iyer V.N."/>
            <person name="Pollard D.A."/>
            <person name="Sackton T.B."/>
            <person name="Larracuente A.M."/>
            <person name="Singh N.D."/>
            <person name="Abad J.P."/>
            <person name="Abt D.N."/>
            <person name="Adryan B."/>
            <person name="Aguade M."/>
            <person name="Akashi H."/>
            <person name="Anderson W.W."/>
            <person name="Aquadro C.F."/>
            <person name="Ardell D.H."/>
            <person name="Arguello R."/>
            <person name="Artieri C.G."/>
            <person name="Barbash D.A."/>
            <person name="Barker D."/>
            <person name="Barsanti P."/>
            <person name="Batterham P."/>
            <person name="Batzoglou S."/>
            <person name="Begun D."/>
            <person name="Bhutkar A."/>
            <person name="Blanco E."/>
            <person name="Bosak S.A."/>
            <person name="Bradley R.K."/>
            <person name="Brand A.D."/>
            <person name="Brent M.R."/>
            <person name="Brooks A.N."/>
            <person name="Brown R.H."/>
            <person name="Butlin R.K."/>
            <person name="Caggese C."/>
            <person name="Calvi B.R."/>
            <person name="Bernardo de Carvalho A."/>
            <person name="Caspi A."/>
            <person name="Castrezana S."/>
            <person name="Celniker S.E."/>
            <person name="Chang J.L."/>
            <person name="Chapple C."/>
            <person name="Chatterji S."/>
            <person name="Chinwalla A."/>
            <person name="Civetta A."/>
            <person name="Clifton S.W."/>
            <person name="Comeron J.M."/>
            <person name="Costello J.C."/>
            <person name="Coyne J.A."/>
            <person name="Daub J."/>
            <person name="David R.G."/>
            <person name="Delcher A.L."/>
            <person name="Delehaunty K."/>
            <person name="Do C.B."/>
            <person name="Ebling H."/>
            <person name="Edwards K."/>
            <person name="Eickbush T."/>
            <person name="Evans J.D."/>
            <person name="Filipski A."/>
            <person name="Findeiss S."/>
            <person name="Freyhult E."/>
            <person name="Fulton L."/>
            <person name="Fulton R."/>
            <person name="Garcia A.C."/>
            <person name="Gardiner A."/>
            <person name="Garfield D.A."/>
            <person name="Garvin B.E."/>
            <person name="Gibson G."/>
            <person name="Gilbert D."/>
            <person name="Gnerre S."/>
            <person name="Godfrey J."/>
            <person name="Good R."/>
            <person name="Gotea V."/>
            <person name="Gravely B."/>
            <person name="Greenberg A.J."/>
            <person name="Griffiths-Jones S."/>
            <person name="Gross S."/>
            <person name="Guigo R."/>
            <person name="Gustafson E.A."/>
            <person name="Haerty W."/>
            <person name="Hahn M.W."/>
            <person name="Halligan D.L."/>
            <person name="Halpern A.L."/>
            <person name="Halter G.M."/>
            <person name="Han M.V."/>
            <person name="Heger A."/>
            <person name="Hillier L."/>
            <person name="Hinrichs A.S."/>
            <person name="Holmes I."/>
            <person name="Hoskins R.A."/>
            <person name="Hubisz M.J."/>
            <person name="Hultmark D."/>
            <person name="Huntley M.A."/>
            <person name="Jaffe D.B."/>
            <person name="Jagadeeshan S."/>
            <person name="Jeck W.R."/>
            <person name="Johnson J."/>
            <person name="Jones C.D."/>
            <person name="Jordan W.C."/>
            <person name="Karpen G.H."/>
            <person name="Kataoka E."/>
            <person name="Keightley P.D."/>
            <person name="Kheradpour P."/>
            <person name="Kirkness E.F."/>
            <person name="Koerich L.B."/>
            <person name="Kristiansen K."/>
            <person name="Kudrna D."/>
            <person name="Kulathinal R.J."/>
            <person name="Kumar S."/>
            <person name="Kwok R."/>
            <person name="Lander E."/>
            <person name="Langley C.H."/>
            <person name="Lapoint R."/>
            <person name="Lazzaro B.P."/>
            <person name="Lee S.J."/>
            <person name="Levesque L."/>
            <person name="Li R."/>
            <person name="Lin C.F."/>
            <person name="Lin M.F."/>
            <person name="Lindblad-Toh K."/>
            <person name="Llopart A."/>
            <person name="Long M."/>
            <person name="Low L."/>
            <person name="Lozovsky E."/>
            <person name="Lu J."/>
            <person name="Luo M."/>
            <person name="Machado C.A."/>
            <person name="Makalowski W."/>
            <person name="Marzo M."/>
            <person name="Matsuda M."/>
            <person name="Matzkin L."/>
            <person name="McAllister B."/>
            <person name="McBride C.S."/>
            <person name="McKernan B."/>
            <person name="McKernan K."/>
            <person name="Mendez-Lago M."/>
            <person name="Minx P."/>
            <person name="Mollenhauer M.U."/>
            <person name="Montooth K."/>
            <person name="Mount S.M."/>
            <person name="Mu X."/>
            <person name="Myers E."/>
            <person name="Negre B."/>
            <person name="Newfeld S."/>
            <person name="Nielsen R."/>
            <person name="Noor M.A."/>
            <person name="O'Grady P."/>
            <person name="Pachter L."/>
            <person name="Papaceit M."/>
            <person name="Parisi M.J."/>
            <person name="Parisi M."/>
            <person name="Parts L."/>
            <person name="Pedersen J.S."/>
            <person name="Pesole G."/>
            <person name="Phillippy A.M."/>
            <person name="Ponting C.P."/>
            <person name="Pop M."/>
            <person name="Porcelli D."/>
            <person name="Powell J.R."/>
            <person name="Prohaska S."/>
            <person name="Pruitt K."/>
            <person name="Puig M."/>
            <person name="Quesneville H."/>
            <person name="Ram K.R."/>
            <person name="Rand D."/>
            <person name="Rasmussen M.D."/>
            <person name="Reed L.K."/>
            <person name="Reenan R."/>
            <person name="Reily A."/>
            <person name="Remington K.A."/>
            <person name="Rieger T.T."/>
            <person name="Ritchie M.G."/>
            <person name="Robin C."/>
            <person name="Rogers Y.H."/>
            <person name="Rohde C."/>
            <person name="Rozas J."/>
            <person name="Rubenfield M.J."/>
            <person name="Ruiz A."/>
            <person name="Russo S."/>
            <person name="Salzberg S.L."/>
            <person name="Sanchez-Gracia A."/>
            <person name="Saranga D.J."/>
            <person name="Sato H."/>
            <person name="Schaeffer S.W."/>
            <person name="Schatz M.C."/>
            <person name="Schlenke T."/>
            <person name="Schwartz R."/>
            <person name="Segarra C."/>
            <person name="Singh R.S."/>
            <person name="Sirot L."/>
            <person name="Sirota M."/>
            <person name="Sisneros N.B."/>
            <person name="Smith C.D."/>
            <person name="Smith T.F."/>
            <person name="Spieth J."/>
            <person name="Stage D.E."/>
            <person name="Stark A."/>
            <person name="Stephan W."/>
            <person name="Strausberg R.L."/>
            <person name="Strempel S."/>
            <person name="Sturgill D."/>
            <person name="Sutton G."/>
            <person name="Sutton G.G."/>
            <person name="Tao W."/>
            <person name="Teichmann S."/>
            <person name="Tobari Y.N."/>
            <person name="Tomimura Y."/>
            <person name="Tsolas J.M."/>
            <person name="Valente V.L."/>
            <person name="Venter E."/>
            <person name="Venter J.C."/>
            <person name="Vicario S."/>
            <person name="Vieira F.G."/>
            <person name="Vilella A.J."/>
            <person name="Villasante A."/>
            <person name="Walenz B."/>
            <person name="Wang J."/>
            <person name="Wasserman M."/>
            <person name="Watts T."/>
            <person name="Wilson D."/>
            <person name="Wilson R.K."/>
            <person name="Wing R.A."/>
            <person name="Wolfner M.F."/>
            <person name="Wong A."/>
            <person name="Wong G.K."/>
            <person name="Wu C.I."/>
            <person name="Wu G."/>
            <person name="Yamamoto D."/>
            <person name="Yang H.P."/>
            <person name="Yang S.P."/>
            <person name="Yorke J.A."/>
            <person name="Yoshida K."/>
            <person name="Zdobnov E."/>
            <person name="Zhang P."/>
            <person name="Zhang Y."/>
            <person name="Zimin A.V."/>
            <person name="Baldwin J."/>
            <person name="Abdouelleil A."/>
            <person name="Abdulkadir J."/>
            <person name="Abebe A."/>
            <person name="Abera B."/>
            <person name="Abreu J."/>
            <person name="Acer S.C."/>
            <person name="Aftuck L."/>
            <person name="Alexander A."/>
            <person name="An P."/>
            <person name="Anderson E."/>
            <person name="Anderson S."/>
            <person name="Arachi H."/>
            <person name="Azer M."/>
            <person name="Bachantsang P."/>
            <person name="Barry A."/>
            <person name="Bayul T."/>
            <person name="Berlin A."/>
            <person name="Bessette D."/>
            <person name="Bloom T."/>
            <person name="Blye J."/>
            <person name="Boguslavskiy L."/>
            <person name="Bonnet C."/>
            <person name="Boukhgalter B."/>
            <person name="Bourzgui I."/>
            <person name="Brown A."/>
            <person name="Cahill P."/>
            <person name="Channer S."/>
            <person name="Cheshatsang Y."/>
            <person name="Chuda L."/>
            <person name="Citroen M."/>
            <person name="Collymore A."/>
            <person name="Cooke P."/>
            <person name="Costello M."/>
            <person name="D'Aco K."/>
            <person name="Daza R."/>
            <person name="De Haan G."/>
            <person name="DeGray S."/>
            <person name="DeMaso C."/>
            <person name="Dhargay N."/>
            <person name="Dooley K."/>
            <person name="Dooley E."/>
            <person name="Doricent M."/>
            <person name="Dorje P."/>
            <person name="Dorjee K."/>
            <person name="Dupes A."/>
            <person name="Elong R."/>
            <person name="Falk J."/>
            <person name="Farina A."/>
            <person name="Faro S."/>
            <person name="Ferguson D."/>
            <person name="Fisher S."/>
            <person name="Foley C.D."/>
            <person name="Franke A."/>
            <person name="Friedrich D."/>
            <person name="Gadbois L."/>
            <person name="Gearin G."/>
            <person name="Gearin C.R."/>
            <person name="Giannoukos G."/>
            <person name="Goode T."/>
            <person name="Graham J."/>
            <person name="Grandbois E."/>
            <person name="Grewal S."/>
            <person name="Gyaltsen K."/>
            <person name="Hafez N."/>
            <person name="Hagos B."/>
            <person name="Hall J."/>
            <person name="Henson C."/>
            <person name="Hollinger A."/>
            <person name="Honan T."/>
            <person name="Huard M.D."/>
            <person name="Hughes L."/>
            <person name="Hurhula B."/>
            <person name="Husby M.E."/>
            <person name="Kamat A."/>
            <person name="Kanga B."/>
            <person name="Kashin S."/>
            <person name="Khazanovich D."/>
            <person name="Kisner P."/>
            <person name="Lance K."/>
            <person name="Lara M."/>
            <person name="Lee W."/>
            <person name="Lennon N."/>
            <person name="Letendre F."/>
            <person name="LeVine R."/>
            <person name="Lipovsky A."/>
            <person name="Liu X."/>
            <person name="Liu J."/>
            <person name="Liu S."/>
            <person name="Lokyitsang T."/>
            <person name="Lokyitsang Y."/>
            <person name="Lubonja R."/>
            <person name="Lui A."/>
            <person name="MacDonald P."/>
            <person name="Magnisalis V."/>
            <person name="Maru K."/>
            <person name="Matthews C."/>
            <person name="McCusker W."/>
            <person name="McDonough S."/>
            <person name="Mehta T."/>
            <person name="Meldrim J."/>
            <person name="Meneus L."/>
            <person name="Mihai O."/>
            <person name="Mihalev A."/>
            <person name="Mihova T."/>
            <person name="Mittelman R."/>
            <person name="Mlenga V."/>
            <person name="Montmayeur A."/>
            <person name="Mulrain L."/>
            <person name="Navidi A."/>
            <person name="Naylor J."/>
            <person name="Negash T."/>
            <person name="Nguyen T."/>
            <person name="Nguyen N."/>
            <person name="Nicol R."/>
            <person name="Norbu C."/>
            <person name="Norbu N."/>
            <person name="Novod N."/>
            <person name="O'Neill B."/>
            <person name="Osman S."/>
            <person name="Markiewicz E."/>
            <person name="Oyono O.L."/>
            <person name="Patti C."/>
            <person name="Phunkhang P."/>
            <person name="Pierre F."/>
            <person name="Priest M."/>
            <person name="Raghuraman S."/>
            <person name="Rege F."/>
            <person name="Reyes R."/>
            <person name="Rise C."/>
            <person name="Rogov P."/>
            <person name="Ross K."/>
            <person name="Ryan E."/>
            <person name="Settipalli S."/>
            <person name="Shea T."/>
            <person name="Sherpa N."/>
            <person name="Shi L."/>
            <person name="Shih D."/>
            <person name="Sparrow T."/>
            <person name="Spaulding J."/>
            <person name="Stalker J."/>
            <person name="Stange-Thomann N."/>
            <person name="Stavropoulos S."/>
            <person name="Stone C."/>
            <person name="Strader C."/>
            <person name="Tesfaye S."/>
            <person name="Thomson T."/>
            <person name="Thoulutsang Y."/>
            <person name="Thoulutsang D."/>
            <person name="Topham K."/>
            <person name="Topping I."/>
            <person name="Tsamla T."/>
            <person name="Vassiliev H."/>
            <person name="Vo A."/>
            <person name="Wangchuk T."/>
            <person name="Wangdi T."/>
            <person name="Weiand M."/>
            <person name="Wilkinson J."/>
            <person name="Wilson A."/>
            <person name="Yadav S."/>
            <person name="Young G."/>
            <person name="Yu Q."/>
            <person name="Zembek L."/>
            <person name="Zhong D."/>
            <person name="Zimmer A."/>
            <person name="Zwirko Z."/>
            <person name="Jaffe D.B."/>
            <person name="Alvarez P."/>
            <person name="Brockman W."/>
            <person name="Butler J."/>
            <person name="Chin C."/>
            <person name="Gnerre S."/>
            <person name="Grabherr M."/>
            <person name="Kleber M."/>
            <person name="Mauceli E."/>
            <person name="MacCallum I."/>
        </authorList>
    </citation>
    <scope>NUCLEOTIDE SEQUENCE [LARGE SCALE GENOMIC DNA]</scope>
    <source>
        <strain evidence="11">TSC#15010-1051.87</strain>
        <strain evidence="12">Tucson 15010-1051.87</strain>
    </source>
</reference>
<dbReference type="eggNOG" id="KOG2624">
    <property type="taxonomic scope" value="Eukaryota"/>
</dbReference>
<dbReference type="HOGENOM" id="CLU_010974_0_3_1"/>
<dbReference type="SMR" id="B4LUK8"/>
<keyword evidence="12" id="KW-1185">Reference proteome</keyword>
<evidence type="ECO:0000256" key="9">
    <source>
        <dbReference type="SAM" id="SignalP"/>
    </source>
</evidence>
<dbReference type="InterPro" id="IPR025483">
    <property type="entry name" value="Lipase_euk"/>
</dbReference>
<accession>B4LUK8</accession>
<protein>
    <recommendedName>
        <fullName evidence="7">Lipase</fullName>
    </recommendedName>
</protein>
<feature type="active site" description="Charge relay system" evidence="8">
    <location>
        <position position="371"/>
    </location>
</feature>
<dbReference type="GO" id="GO:0016042">
    <property type="term" value="P:lipid catabolic process"/>
    <property type="evidence" value="ECO:0007669"/>
    <property type="project" value="UniProtKB-KW"/>
</dbReference>
<dbReference type="EMBL" id="CH940649">
    <property type="protein sequence ID" value="KRF81487.1"/>
    <property type="molecule type" value="Genomic_DNA"/>
</dbReference>
<dbReference type="OMA" id="AYKKFNH"/>
<dbReference type="Proteomes" id="UP000008792">
    <property type="component" value="Unassembled WGS sequence"/>
</dbReference>
<dbReference type="InParanoid" id="B4LUK8"/>
<keyword evidence="6" id="KW-0325">Glycoprotein</keyword>
<reference evidence="11" key="3">
    <citation type="submission" date="2008-06" db="EMBL/GenBank/DDBJ databases">
        <authorList>
            <consortium name="FlyBase"/>
        </authorList>
    </citation>
    <scope>NUCLEOTIDE SEQUENCE</scope>
    <source>
        <strain evidence="11">TSC#15010-1051.87</strain>
    </source>
</reference>
<feature type="chain" id="PRO_5014298911" description="Lipase" evidence="9">
    <location>
        <begin position="21"/>
        <end position="400"/>
    </location>
</feature>
<dbReference type="PANTHER" id="PTHR11005">
    <property type="entry name" value="LYSOSOMAL ACID LIPASE-RELATED"/>
    <property type="match status" value="1"/>
</dbReference>
<reference evidence="11" key="2">
    <citation type="journal article" date="2008" name="Bioinformatics">
        <title>Assembly reconciliation.</title>
        <authorList>
            <person name="Zimin A.V."/>
            <person name="Smith D.R."/>
            <person name="Sutton G."/>
            <person name="Yorke J.A."/>
        </authorList>
    </citation>
    <scope>NUCLEOTIDE SEQUENCE</scope>
    <source>
        <strain evidence="11">TSC#15010-1051.87</strain>
    </source>
</reference>
<evidence type="ECO:0000256" key="5">
    <source>
        <dbReference type="ARBA" id="ARBA00023098"/>
    </source>
</evidence>
<dbReference type="OrthoDB" id="9974421at2759"/>
<dbReference type="GO" id="GO:0016788">
    <property type="term" value="F:hydrolase activity, acting on ester bonds"/>
    <property type="evidence" value="ECO:0007669"/>
    <property type="project" value="InterPro"/>
</dbReference>
<feature type="active site" description="Charge relay system" evidence="8">
    <location>
        <position position="340"/>
    </location>
</feature>
<keyword evidence="2 9" id="KW-0732">Signal</keyword>
<gene>
    <name evidence="11" type="primary">Dvir\GJ23845</name>
    <name evidence="11" type="ORF">Dvir_GJ23845</name>
</gene>
<dbReference type="AlphaFoldDB" id="B4LUK8"/>
<dbReference type="ESTHER" id="drovi-b4luk8">
    <property type="family name" value="Acidic_Lipase"/>
</dbReference>
<proteinExistence type="inferred from homology"/>
<evidence type="ECO:0000259" key="10">
    <source>
        <dbReference type="Pfam" id="PF00561"/>
    </source>
</evidence>
<dbReference type="STRING" id="7244.B4LUK8"/>
<name>B4LUK8_DROVI</name>
<organism evidence="11 12">
    <name type="scientific">Drosophila virilis</name>
    <name type="common">Fruit fly</name>
    <dbReference type="NCBI Taxonomy" id="7244"/>
    <lineage>
        <taxon>Eukaryota</taxon>
        <taxon>Metazoa</taxon>
        <taxon>Ecdysozoa</taxon>
        <taxon>Arthropoda</taxon>
        <taxon>Hexapoda</taxon>
        <taxon>Insecta</taxon>
        <taxon>Pterygota</taxon>
        <taxon>Neoptera</taxon>
        <taxon>Endopterygota</taxon>
        <taxon>Diptera</taxon>
        <taxon>Brachycera</taxon>
        <taxon>Muscomorpha</taxon>
        <taxon>Ephydroidea</taxon>
        <taxon>Drosophilidae</taxon>
        <taxon>Drosophila</taxon>
    </lineage>
</organism>
<dbReference type="KEGG" id="dvi:6628431"/>
<evidence type="ECO:0000256" key="8">
    <source>
        <dbReference type="PIRSR" id="PIRSR000862-1"/>
    </source>
</evidence>
<dbReference type="MEROPS" id="S33.A82"/>
<sequence>MSRLYYCLIWLGLHANLMLADILKYDPVIIEDAHLRTPGLIRKYGYQFEEHKIDTKDGFRLTAHRIPKPGAQPVLLVHGLEDSSSAWILAGPGRGLGYLLSDRGYDVWMLNTRGNRYSRKHRKYHPLHRQFWDFSFHELGIYDLPASIDYVLANSKGYEQLHYVGHSQGTTSFFVLGAERPTYMKKIKLMQALAPVAYFNNVPLPLLRSMAPYVPDILRLSQLFGIYEFPPEREVWRELNYKLCSFAFRNTCTYLIMQLMGVDFEQLNSTLVPILLGQYPAGSSVKSFGHYSQQVSSGGFIKYDYENPYINKRRYGSVKPPAYKLANINCKVALYYGQNDFLTAVKDVQRLRDELPNVVHDEKVAYKKFNHLDFIFANDVKELLYESMFQVMSRVDKGEL</sequence>
<evidence type="ECO:0000256" key="4">
    <source>
        <dbReference type="ARBA" id="ARBA00022963"/>
    </source>
</evidence>
<dbReference type="SUPFAM" id="SSF53474">
    <property type="entry name" value="alpha/beta-Hydrolases"/>
    <property type="match status" value="1"/>
</dbReference>
<keyword evidence="4 7" id="KW-0442">Lipid degradation</keyword>
<comment type="similarity">
    <text evidence="1 7">Belongs to the AB hydrolase superfamily. Lipase family.</text>
</comment>
<evidence type="ECO:0000313" key="11">
    <source>
        <dbReference type="EMBL" id="EDW64194.1"/>
    </source>
</evidence>
<evidence type="ECO:0000313" key="12">
    <source>
        <dbReference type="Proteomes" id="UP000008792"/>
    </source>
</evidence>
<keyword evidence="3 7" id="KW-0378">Hydrolase</keyword>
<evidence type="ECO:0000256" key="7">
    <source>
        <dbReference type="PIRNR" id="PIRNR000862"/>
    </source>
</evidence>
<feature type="active site" description="Nucleophile" evidence="8">
    <location>
        <position position="167"/>
    </location>
</feature>
<evidence type="ECO:0000256" key="1">
    <source>
        <dbReference type="ARBA" id="ARBA00010701"/>
    </source>
</evidence>
<evidence type="ECO:0000256" key="3">
    <source>
        <dbReference type="ARBA" id="ARBA00022801"/>
    </source>
</evidence>
<dbReference type="InterPro" id="IPR000073">
    <property type="entry name" value="AB_hydrolase_1"/>
</dbReference>